<organism evidence="7 8">
    <name type="scientific">Neptunicella marina</name>
    <dbReference type="NCBI Taxonomy" id="2125989"/>
    <lineage>
        <taxon>Bacteria</taxon>
        <taxon>Pseudomonadati</taxon>
        <taxon>Pseudomonadota</taxon>
        <taxon>Gammaproteobacteria</taxon>
        <taxon>Alteromonadales</taxon>
        <taxon>Alteromonadaceae</taxon>
        <taxon>Neptunicella</taxon>
    </lineage>
</organism>
<dbReference type="EMBL" id="JACNEP010000004">
    <property type="protein sequence ID" value="MBC3765451.1"/>
    <property type="molecule type" value="Genomic_DNA"/>
</dbReference>
<dbReference type="PANTHER" id="PTHR32089">
    <property type="entry name" value="METHYL-ACCEPTING CHEMOTAXIS PROTEIN MCPB"/>
    <property type="match status" value="1"/>
</dbReference>
<dbReference type="GO" id="GO:0007165">
    <property type="term" value="P:signal transduction"/>
    <property type="evidence" value="ECO:0007669"/>
    <property type="project" value="UniProtKB-KW"/>
</dbReference>
<evidence type="ECO:0000256" key="3">
    <source>
        <dbReference type="PROSITE-ProRule" id="PRU00284"/>
    </source>
</evidence>
<reference evidence="7" key="2">
    <citation type="submission" date="2020-08" db="EMBL/GenBank/DDBJ databases">
        <authorList>
            <person name="Lai Q."/>
        </authorList>
    </citation>
    <scope>NUCLEOTIDE SEQUENCE</scope>
    <source>
        <strain evidence="7">S27-2</strain>
    </source>
</reference>
<evidence type="ECO:0000313" key="7">
    <source>
        <dbReference type="EMBL" id="MBC3765451.1"/>
    </source>
</evidence>
<proteinExistence type="predicted"/>
<dbReference type="Pfam" id="PF00015">
    <property type="entry name" value="MCPsignal"/>
    <property type="match status" value="1"/>
</dbReference>
<evidence type="ECO:0000259" key="6">
    <source>
        <dbReference type="PROSITE" id="PS50111"/>
    </source>
</evidence>
<gene>
    <name evidence="7" type="ORF">H8B19_06150</name>
</gene>
<dbReference type="GO" id="GO:0016020">
    <property type="term" value="C:membrane"/>
    <property type="evidence" value="ECO:0007669"/>
    <property type="project" value="UniProtKB-SubCell"/>
</dbReference>
<evidence type="ECO:0000256" key="4">
    <source>
        <dbReference type="SAM" id="MobiDB-lite"/>
    </source>
</evidence>
<evidence type="ECO:0000256" key="1">
    <source>
        <dbReference type="ARBA" id="ARBA00004370"/>
    </source>
</evidence>
<dbReference type="PANTHER" id="PTHR32089:SF41">
    <property type="entry name" value="METHYL-ACCEPTING CHEMOTAXIS PROTEIN"/>
    <property type="match status" value="1"/>
</dbReference>
<evidence type="ECO:0000256" key="5">
    <source>
        <dbReference type="SAM" id="Phobius"/>
    </source>
</evidence>
<reference evidence="7" key="1">
    <citation type="journal article" date="2018" name="Int. J. Syst. Evol. Microbiol.">
        <title>Neptunicella marina gen. nov., sp. nov., isolated from surface seawater.</title>
        <authorList>
            <person name="Liu X."/>
            <person name="Lai Q."/>
            <person name="Du Y."/>
            <person name="Zhang X."/>
            <person name="Liu Z."/>
            <person name="Sun F."/>
            <person name="Shao Z."/>
        </authorList>
    </citation>
    <scope>NUCLEOTIDE SEQUENCE</scope>
    <source>
        <strain evidence="7">S27-2</strain>
    </source>
</reference>
<keyword evidence="5" id="KW-1133">Transmembrane helix</keyword>
<protein>
    <submittedName>
        <fullName evidence="7">Methyl-accepting chemotaxis protein</fullName>
    </submittedName>
</protein>
<dbReference type="InterPro" id="IPR004089">
    <property type="entry name" value="MCPsignal_dom"/>
</dbReference>
<keyword evidence="5" id="KW-0472">Membrane</keyword>
<feature type="region of interest" description="Disordered" evidence="4">
    <location>
        <begin position="367"/>
        <end position="391"/>
    </location>
</feature>
<dbReference type="PROSITE" id="PS50111">
    <property type="entry name" value="CHEMOTAXIS_TRANSDUC_2"/>
    <property type="match status" value="1"/>
</dbReference>
<dbReference type="Gene3D" id="1.10.287.950">
    <property type="entry name" value="Methyl-accepting chemotaxis protein"/>
    <property type="match status" value="1"/>
</dbReference>
<name>A0A8J6IRH3_9ALTE</name>
<accession>A0A8J6IRH3</accession>
<feature type="domain" description="Methyl-accepting transducer" evidence="6">
    <location>
        <begin position="83"/>
        <end position="317"/>
    </location>
</feature>
<sequence>MQITEYTEKLSQQAKWSVFACVTLLGLVLVYIEQNLLAVICIELGLLPFFISAVAKQRPDSPETEVDKHTRLSRSESENIKALTAAIVPTLEECERNISDIFSTQEDAISTLSSSFANLQNLVDSQQNFINQLIKSDEESGEMYSDKMRAFAVETEKTLDRFIQTTIDMSASSMGLLEKVNSISDTMPRIIKALNDIDGISSQTNLLALNAAIEAARAGAAGRGFAVVADEVRALSNRSSQFSNSIKSQISEIDGQIALLTKHVGEVAAQDVTYIITAKRTMQNALDSIIEKSESDTKVTRELDVVAKELEAALNNSIRGLQFGDINGQNLTYTLSAISVLREKLSELGDEDIEGLLTKLQEHLQQIQQKRNQQHNPVSSSSMDAGDIEFF</sequence>
<evidence type="ECO:0000313" key="8">
    <source>
        <dbReference type="Proteomes" id="UP000601768"/>
    </source>
</evidence>
<dbReference type="Proteomes" id="UP000601768">
    <property type="component" value="Unassembled WGS sequence"/>
</dbReference>
<keyword evidence="2 3" id="KW-0807">Transducer</keyword>
<dbReference type="SMART" id="SM00283">
    <property type="entry name" value="MA"/>
    <property type="match status" value="1"/>
</dbReference>
<dbReference type="AlphaFoldDB" id="A0A8J6IRH3"/>
<keyword evidence="8" id="KW-1185">Reference proteome</keyword>
<evidence type="ECO:0000256" key="2">
    <source>
        <dbReference type="ARBA" id="ARBA00023224"/>
    </source>
</evidence>
<dbReference type="SUPFAM" id="SSF58104">
    <property type="entry name" value="Methyl-accepting chemotaxis protein (MCP) signaling domain"/>
    <property type="match status" value="1"/>
</dbReference>
<keyword evidence="5" id="KW-0812">Transmembrane</keyword>
<feature type="transmembrane region" description="Helical" evidence="5">
    <location>
        <begin position="14"/>
        <end position="32"/>
    </location>
</feature>
<dbReference type="GO" id="GO:0006935">
    <property type="term" value="P:chemotaxis"/>
    <property type="evidence" value="ECO:0007669"/>
    <property type="project" value="UniProtKB-ARBA"/>
</dbReference>
<comment type="caution">
    <text evidence="7">The sequence shown here is derived from an EMBL/GenBank/DDBJ whole genome shotgun (WGS) entry which is preliminary data.</text>
</comment>
<comment type="subcellular location">
    <subcellularLocation>
        <location evidence="1">Membrane</location>
    </subcellularLocation>
</comment>
<dbReference type="RefSeq" id="WP_186505931.1">
    <property type="nucleotide sequence ID" value="NZ_JACNEP010000004.1"/>
</dbReference>